<dbReference type="InterPro" id="IPR053172">
    <property type="entry name" value="Tn903_transposase"/>
</dbReference>
<name>H2CHH2_9LEPT</name>
<proteinExistence type="predicted"/>
<keyword evidence="3" id="KW-1185">Reference proteome</keyword>
<dbReference type="NCBIfam" id="NF033579">
    <property type="entry name" value="transpos_IS5_2"/>
    <property type="match status" value="1"/>
</dbReference>
<evidence type="ECO:0000259" key="1">
    <source>
        <dbReference type="Pfam" id="PF13737"/>
    </source>
</evidence>
<evidence type="ECO:0000313" key="2">
    <source>
        <dbReference type="EMBL" id="EHQ04795.1"/>
    </source>
</evidence>
<dbReference type="PANTHER" id="PTHR34631:SF3">
    <property type="entry name" value="ISSOD12 TRANSPOSASE TNPA_ISSOD12"/>
    <property type="match status" value="1"/>
</dbReference>
<reference evidence="2 3" key="1">
    <citation type="submission" date="2011-10" db="EMBL/GenBank/DDBJ databases">
        <title>The Improved High-Quality Draft genome of Leptonema illini DSM 21528.</title>
        <authorList>
            <consortium name="US DOE Joint Genome Institute (JGI-PGF)"/>
            <person name="Lucas S."/>
            <person name="Copeland A."/>
            <person name="Lapidus A."/>
            <person name="Glavina del Rio T."/>
            <person name="Dalin E."/>
            <person name="Tice H."/>
            <person name="Bruce D."/>
            <person name="Goodwin L."/>
            <person name="Pitluck S."/>
            <person name="Peters L."/>
            <person name="Mikhailova N."/>
            <person name="Held B."/>
            <person name="Kyrpides N."/>
            <person name="Mavromatis K."/>
            <person name="Ivanova N."/>
            <person name="Markowitz V."/>
            <person name="Cheng J.-F."/>
            <person name="Hugenholtz P."/>
            <person name="Woyke T."/>
            <person name="Wu D."/>
            <person name="Gronow S."/>
            <person name="Wellnitz S."/>
            <person name="Brambilla E.-M."/>
            <person name="Klenk H.-P."/>
            <person name="Eisen J.A."/>
        </authorList>
    </citation>
    <scope>NUCLEOTIDE SEQUENCE [LARGE SCALE GENOMIC DNA]</scope>
    <source>
        <strain evidence="2 3">DSM 21528</strain>
    </source>
</reference>
<evidence type="ECO:0000313" key="3">
    <source>
        <dbReference type="Proteomes" id="UP000005737"/>
    </source>
</evidence>
<organism evidence="2 3">
    <name type="scientific">Leptonema illini DSM 21528</name>
    <dbReference type="NCBI Taxonomy" id="929563"/>
    <lineage>
        <taxon>Bacteria</taxon>
        <taxon>Pseudomonadati</taxon>
        <taxon>Spirochaetota</taxon>
        <taxon>Spirochaetia</taxon>
        <taxon>Leptospirales</taxon>
        <taxon>Leptospiraceae</taxon>
        <taxon>Leptonema</taxon>
    </lineage>
</organism>
<dbReference type="InterPro" id="IPR053520">
    <property type="entry name" value="Transposase_Tn903"/>
</dbReference>
<dbReference type="InterPro" id="IPR025668">
    <property type="entry name" value="Tnp_DDE_dom"/>
</dbReference>
<dbReference type="EMBL" id="JH597773">
    <property type="protein sequence ID" value="EHQ04795.1"/>
    <property type="molecule type" value="Genomic_DNA"/>
</dbReference>
<dbReference type="Pfam" id="PF13737">
    <property type="entry name" value="DDE_Tnp_1_5"/>
    <property type="match status" value="1"/>
</dbReference>
<dbReference type="RefSeq" id="WP_002768854.1">
    <property type="nucleotide sequence ID" value="NZ_JH597773.1"/>
</dbReference>
<dbReference type="Proteomes" id="UP000005737">
    <property type="component" value="Unassembled WGS sequence"/>
</dbReference>
<dbReference type="HOGENOM" id="CLU_062982_1_0_12"/>
<sequence length="335" mass="38642">MARKKAETQTEAKEKTRYRVKNWREYNQALVNRGSLTVWISDDISTTWAAEYRHRGRGHQPVYSDQAIEFMLTLRGLFKFPLRQTTGFVRSLFTMLKLDLQVPDYSQVCRRQAGIKMKPINASKAMKKGVDLVMDSTGLKVYGDGEWMTRKHGPSKRRTWRKLHIGIDVNSGEIVYAELTSNNEDSGDSKEAVKAMRDLISSGVKIKSFRGDGAYDTHAVYNTARINGINVIVPPREHAVTLDEKYSNAERFKISWQRDDTIRAVREKTRAAWKEESDYHKRSLVEMTFFRYKTVFGERMAARNFPNQQAEVLLRSRLLNKLNQLGKPVSVPIKT</sequence>
<dbReference type="PANTHER" id="PTHR34631">
    <property type="match status" value="1"/>
</dbReference>
<gene>
    <name evidence="2" type="ORF">Lepil_0084</name>
</gene>
<dbReference type="AlphaFoldDB" id="H2CHH2"/>
<protein>
    <submittedName>
        <fullName evidence="2">Transposase IS4 family protein</fullName>
    </submittedName>
</protein>
<feature type="domain" description="Transposase DDE" evidence="1">
    <location>
        <begin position="32"/>
        <end position="143"/>
    </location>
</feature>
<accession>H2CHH2</accession>